<evidence type="ECO:0000256" key="3">
    <source>
        <dbReference type="ARBA" id="ARBA00023163"/>
    </source>
</evidence>
<evidence type="ECO:0000256" key="2">
    <source>
        <dbReference type="ARBA" id="ARBA00023125"/>
    </source>
</evidence>
<dbReference type="Pfam" id="PF01047">
    <property type="entry name" value="MarR"/>
    <property type="match status" value="1"/>
</dbReference>
<dbReference type="EMBL" id="AEVI01000047">
    <property type="protein sequence ID" value="EFX96047.1"/>
    <property type="molecule type" value="Genomic_DNA"/>
</dbReference>
<dbReference type="InterPro" id="IPR011991">
    <property type="entry name" value="ArsR-like_HTH"/>
</dbReference>
<evidence type="ECO:0000259" key="4">
    <source>
        <dbReference type="PROSITE" id="PS50995"/>
    </source>
</evidence>
<evidence type="ECO:0000256" key="1">
    <source>
        <dbReference type="ARBA" id="ARBA00023015"/>
    </source>
</evidence>
<name>A0ABP2KIE2_STRVE</name>
<sequence>MGVKFDIEEKGDEMDKMLGGYQALQIRLLNGRIFQKLLSKEPDAQYRSEQGKILTVLWQKEDGRATATDIALATGLANNTLTSMVKKLKEQGLVTIQHCTQDKRKKYISLTDLGWAQKEIGDRVSEELGEIFYQGFSDQEIQEFEAYQERIITNLKVKENDM</sequence>
<comment type="caution">
    <text evidence="5">The sequence shown here is derived from an EMBL/GenBank/DDBJ whole genome shotgun (WGS) entry which is preliminary data.</text>
</comment>
<dbReference type="PROSITE" id="PS50995">
    <property type="entry name" value="HTH_MARR_2"/>
    <property type="match status" value="1"/>
</dbReference>
<proteinExistence type="predicted"/>
<keyword evidence="3" id="KW-0804">Transcription</keyword>
<dbReference type="Gene3D" id="1.10.10.10">
    <property type="entry name" value="Winged helix-like DNA-binding domain superfamily/Winged helix DNA-binding domain"/>
    <property type="match status" value="1"/>
</dbReference>
<reference evidence="5 6" key="1">
    <citation type="submission" date="2011-01" db="EMBL/GenBank/DDBJ databases">
        <authorList>
            <person name="Muzny D."/>
            <person name="Qin X."/>
            <person name="Buhay C."/>
            <person name="Dugan-Rocha S."/>
            <person name="Ding Y."/>
            <person name="Chen G."/>
            <person name="Hawes A."/>
            <person name="Holder M."/>
            <person name="Jhangiani S."/>
            <person name="Johnson A."/>
            <person name="Khan Z."/>
            <person name="Li Z."/>
            <person name="Liu W."/>
            <person name="Liu X."/>
            <person name="Perez L."/>
            <person name="Shen H."/>
            <person name="Wang Q."/>
            <person name="Watt J."/>
            <person name="Xi L."/>
            <person name="Xin Y."/>
            <person name="Zhou J."/>
            <person name="Deng J."/>
            <person name="Jiang H."/>
            <person name="Liu Y."/>
            <person name="Qu J."/>
            <person name="Song X.-Z."/>
            <person name="Zhang L."/>
            <person name="Villasana D."/>
            <person name="Johnson A."/>
            <person name="Liu J."/>
            <person name="Liyanage D."/>
            <person name="Lorensuhewa L."/>
            <person name="Robinson T."/>
            <person name="Song A."/>
            <person name="Song B.-B."/>
            <person name="Dinh H."/>
            <person name="Thornton R."/>
            <person name="Coyle M."/>
            <person name="Francisco L."/>
            <person name="Jackson L."/>
            <person name="Javaid M."/>
            <person name="Korchina V."/>
            <person name="Kovar C."/>
            <person name="Mata R."/>
            <person name="Mathew T."/>
            <person name="Ngo R."/>
            <person name="Nguyen L."/>
            <person name="Nguyen N."/>
            <person name="Okwuonu G."/>
            <person name="Ongeri F."/>
            <person name="Pham C."/>
            <person name="Simmons D."/>
            <person name="Wilczek-Boney K."/>
            <person name="Hale W."/>
            <person name="Jakkamsetti A."/>
            <person name="Pham P."/>
            <person name="Ruth R."/>
            <person name="San Lucas F."/>
            <person name="Warren J."/>
            <person name="Zhang J."/>
            <person name="Zhao Z."/>
            <person name="Zhou C."/>
            <person name="Zhu D."/>
            <person name="Lee S."/>
            <person name="Bess C."/>
            <person name="Blankenburg K."/>
            <person name="Forbes L."/>
            <person name="Fu Q."/>
            <person name="Gubbala S."/>
            <person name="Hirani K."/>
            <person name="Jayaseelan J.C."/>
            <person name="Lara F."/>
            <person name="Munidasa M."/>
            <person name="Palculict T."/>
            <person name="Patil S."/>
            <person name="Pu L.-L."/>
            <person name="Saada N."/>
            <person name="Tang L."/>
            <person name="Weissenberger G."/>
            <person name="Zhu Y."/>
            <person name="Hemphill L."/>
            <person name="Shang Y."/>
            <person name="Youmans B."/>
            <person name="Ayvaz T."/>
            <person name="Ross M."/>
            <person name="Santibanez J."/>
            <person name="Aqrawi P."/>
            <person name="Gross S."/>
            <person name="Joshi V."/>
            <person name="Fowler G."/>
            <person name="Nazareth L."/>
            <person name="Reid J."/>
            <person name="Worley K."/>
            <person name="Petrosino J."/>
            <person name="Highlander S."/>
            <person name="Gibbs R."/>
        </authorList>
    </citation>
    <scope>NUCLEOTIDE SEQUENCE [LARGE SCALE GENOMIC DNA]</scope>
    <source>
        <strain evidence="5 6">ATCC 49124</strain>
    </source>
</reference>
<dbReference type="Proteomes" id="UP000003697">
    <property type="component" value="Unassembled WGS sequence"/>
</dbReference>
<gene>
    <name evidence="5" type="ORF">HMPREF9425_1046</name>
</gene>
<dbReference type="PANTHER" id="PTHR42756">
    <property type="entry name" value="TRANSCRIPTIONAL REGULATOR, MARR"/>
    <property type="match status" value="1"/>
</dbReference>
<dbReference type="SMART" id="SM00347">
    <property type="entry name" value="HTH_MARR"/>
    <property type="match status" value="1"/>
</dbReference>
<keyword evidence="1" id="KW-0805">Transcription regulation</keyword>
<evidence type="ECO:0000313" key="5">
    <source>
        <dbReference type="EMBL" id="EFX96047.1"/>
    </source>
</evidence>
<dbReference type="PANTHER" id="PTHR42756:SF1">
    <property type="entry name" value="TRANSCRIPTIONAL REPRESSOR OF EMRAB OPERON"/>
    <property type="match status" value="1"/>
</dbReference>
<dbReference type="InterPro" id="IPR036390">
    <property type="entry name" value="WH_DNA-bd_sf"/>
</dbReference>
<protein>
    <submittedName>
        <fullName evidence="5">Transcriptional regulator, MarR family</fullName>
    </submittedName>
</protein>
<accession>A0ABP2KIE2</accession>
<keyword evidence="2" id="KW-0238">DNA-binding</keyword>
<dbReference type="InterPro" id="IPR000835">
    <property type="entry name" value="HTH_MarR-typ"/>
</dbReference>
<feature type="domain" description="HTH marR-type" evidence="4">
    <location>
        <begin position="1"/>
        <end position="153"/>
    </location>
</feature>
<keyword evidence="6" id="KW-1185">Reference proteome</keyword>
<dbReference type="CDD" id="cd00090">
    <property type="entry name" value="HTH_ARSR"/>
    <property type="match status" value="1"/>
</dbReference>
<dbReference type="InterPro" id="IPR036388">
    <property type="entry name" value="WH-like_DNA-bd_sf"/>
</dbReference>
<dbReference type="SUPFAM" id="SSF46785">
    <property type="entry name" value="Winged helix' DNA-binding domain"/>
    <property type="match status" value="1"/>
</dbReference>
<evidence type="ECO:0000313" key="6">
    <source>
        <dbReference type="Proteomes" id="UP000003697"/>
    </source>
</evidence>
<organism evidence="5 6">
    <name type="scientific">Streptococcus vestibularis ATCC 49124</name>
    <dbReference type="NCBI Taxonomy" id="889206"/>
    <lineage>
        <taxon>Bacteria</taxon>
        <taxon>Bacillati</taxon>
        <taxon>Bacillota</taxon>
        <taxon>Bacilli</taxon>
        <taxon>Lactobacillales</taxon>
        <taxon>Streptococcaceae</taxon>
        <taxon>Streptococcus</taxon>
    </lineage>
</organism>